<proteinExistence type="inferred from homology"/>
<keyword evidence="3" id="KW-0964">Secreted</keyword>
<dbReference type="GO" id="GO:0005576">
    <property type="term" value="C:extracellular region"/>
    <property type="evidence" value="ECO:0007669"/>
    <property type="project" value="UniProtKB-SubCell"/>
</dbReference>
<comment type="similarity">
    <text evidence="2">Belongs to the peptidase C26 family.</text>
</comment>
<name>A0A2J7RQZ7_9NEOP</name>
<comment type="catalytic activity">
    <reaction evidence="7">
        <text>(6S)-5,6,7,8-tetrahydrofolyl-(gamma-L-Glu)(n) + (n-1) H2O = (6S)-5,6,7,8-tetrahydrofolate + (n-1) L-glutamate</text>
        <dbReference type="Rhea" id="RHEA:56784"/>
        <dbReference type="Rhea" id="RHEA-COMP:14738"/>
        <dbReference type="ChEBI" id="CHEBI:15377"/>
        <dbReference type="ChEBI" id="CHEBI:29985"/>
        <dbReference type="ChEBI" id="CHEBI:57453"/>
        <dbReference type="ChEBI" id="CHEBI:141005"/>
        <dbReference type="EC" id="3.4.19.9"/>
    </reaction>
</comment>
<dbReference type="OrthoDB" id="64220at2759"/>
<dbReference type="PROSITE" id="PS51273">
    <property type="entry name" value="GATASE_TYPE_1"/>
    <property type="match status" value="1"/>
</dbReference>
<evidence type="ECO:0000313" key="10">
    <source>
        <dbReference type="Proteomes" id="UP000235965"/>
    </source>
</evidence>
<dbReference type="InterPro" id="IPR029062">
    <property type="entry name" value="Class_I_gatase-like"/>
</dbReference>
<dbReference type="PROSITE" id="PS51257">
    <property type="entry name" value="PROKAR_LIPOPROTEIN"/>
    <property type="match status" value="1"/>
</dbReference>
<gene>
    <name evidence="9" type="ORF">B7P43_G14894</name>
</gene>
<evidence type="ECO:0000256" key="7">
    <source>
        <dbReference type="PROSITE-ProRule" id="PRU00607"/>
    </source>
</evidence>
<protein>
    <recommendedName>
        <fullName evidence="7">folate gamma-glutamyl hydrolase</fullName>
        <ecNumber evidence="7">3.4.19.9</ecNumber>
    </recommendedName>
</protein>
<dbReference type="InterPro" id="IPR015527">
    <property type="entry name" value="Pept_C26_g-glut_hydrolase"/>
</dbReference>
<feature type="signal peptide" evidence="8">
    <location>
        <begin position="1"/>
        <end position="21"/>
    </location>
</feature>
<dbReference type="Gene3D" id="3.40.50.880">
    <property type="match status" value="1"/>
</dbReference>
<dbReference type="FunCoup" id="A0A2J7RQZ7">
    <property type="interactions" value="217"/>
</dbReference>
<evidence type="ECO:0000256" key="4">
    <source>
        <dbReference type="ARBA" id="ARBA00022729"/>
    </source>
</evidence>
<dbReference type="GO" id="GO:0046900">
    <property type="term" value="P:tetrahydrofolylpolyglutamate metabolic process"/>
    <property type="evidence" value="ECO:0007669"/>
    <property type="project" value="TreeGrafter"/>
</dbReference>
<dbReference type="EMBL" id="NEVH01000613">
    <property type="protein sequence ID" value="PNF43260.1"/>
    <property type="molecule type" value="Genomic_DNA"/>
</dbReference>
<feature type="chain" id="PRO_5014339787" description="folate gamma-glutamyl hydrolase" evidence="8">
    <location>
        <begin position="22"/>
        <end position="316"/>
    </location>
</feature>
<dbReference type="AlphaFoldDB" id="A0A2J7RQZ7"/>
<evidence type="ECO:0000256" key="2">
    <source>
        <dbReference type="ARBA" id="ARBA00011083"/>
    </source>
</evidence>
<dbReference type="Pfam" id="PF07722">
    <property type="entry name" value="Peptidase_C26"/>
    <property type="match status" value="1"/>
</dbReference>
<evidence type="ECO:0000256" key="6">
    <source>
        <dbReference type="PIRSR" id="PIRSR615527-1"/>
    </source>
</evidence>
<dbReference type="GO" id="GO:0034722">
    <property type="term" value="F:gamma-glutamyl-peptidase activity"/>
    <property type="evidence" value="ECO:0007669"/>
    <property type="project" value="UniProtKB-UniRule"/>
</dbReference>
<dbReference type="FunFam" id="3.40.50.880:FF:000024">
    <property type="entry name" value="Folate gamma-glutamyl hydrolase"/>
    <property type="match status" value="1"/>
</dbReference>
<dbReference type="EC" id="3.4.19.9" evidence="7"/>
<dbReference type="PANTHER" id="PTHR11315">
    <property type="entry name" value="PROTEASE FAMILY C26 GAMMA-GLUTAMYL HYDROLASE"/>
    <property type="match status" value="1"/>
</dbReference>
<organism evidence="9 10">
    <name type="scientific">Cryptotermes secundus</name>
    <dbReference type="NCBI Taxonomy" id="105785"/>
    <lineage>
        <taxon>Eukaryota</taxon>
        <taxon>Metazoa</taxon>
        <taxon>Ecdysozoa</taxon>
        <taxon>Arthropoda</taxon>
        <taxon>Hexapoda</taxon>
        <taxon>Insecta</taxon>
        <taxon>Pterygota</taxon>
        <taxon>Neoptera</taxon>
        <taxon>Polyneoptera</taxon>
        <taxon>Dictyoptera</taxon>
        <taxon>Blattodea</taxon>
        <taxon>Blattoidea</taxon>
        <taxon>Termitoidae</taxon>
        <taxon>Kalotermitidae</taxon>
        <taxon>Cryptotermitinae</taxon>
        <taxon>Cryptotermes</taxon>
    </lineage>
</organism>
<evidence type="ECO:0000256" key="3">
    <source>
        <dbReference type="ARBA" id="ARBA00022525"/>
    </source>
</evidence>
<evidence type="ECO:0000256" key="5">
    <source>
        <dbReference type="ARBA" id="ARBA00022801"/>
    </source>
</evidence>
<comment type="caution">
    <text evidence="9">The sequence shown here is derived from an EMBL/GenBank/DDBJ whole genome shotgun (WGS) entry which is preliminary data.</text>
</comment>
<feature type="active site" description="Nucleophile" evidence="6 7">
    <location>
        <position position="129"/>
    </location>
</feature>
<feature type="active site" description="Proton donor" evidence="6">
    <location>
        <position position="240"/>
    </location>
</feature>
<dbReference type="PANTHER" id="PTHR11315:SF0">
    <property type="entry name" value="FOLATE GAMMA-GLUTAMYL HYDROLASE"/>
    <property type="match status" value="1"/>
</dbReference>
<feature type="active site" evidence="7">
    <location>
        <position position="240"/>
    </location>
</feature>
<reference evidence="9 10" key="1">
    <citation type="submission" date="2017-12" db="EMBL/GenBank/DDBJ databases">
        <title>Hemimetabolous genomes reveal molecular basis of termite eusociality.</title>
        <authorList>
            <person name="Harrison M.C."/>
            <person name="Jongepier E."/>
            <person name="Robertson H.M."/>
            <person name="Arning N."/>
            <person name="Bitard-Feildel T."/>
            <person name="Chao H."/>
            <person name="Childers C.P."/>
            <person name="Dinh H."/>
            <person name="Doddapaneni H."/>
            <person name="Dugan S."/>
            <person name="Gowin J."/>
            <person name="Greiner C."/>
            <person name="Han Y."/>
            <person name="Hu H."/>
            <person name="Hughes D.S.T."/>
            <person name="Huylmans A.-K."/>
            <person name="Kemena C."/>
            <person name="Kremer L.P.M."/>
            <person name="Lee S.L."/>
            <person name="Lopez-Ezquerra A."/>
            <person name="Mallet L."/>
            <person name="Monroy-Kuhn J.M."/>
            <person name="Moser A."/>
            <person name="Murali S.C."/>
            <person name="Muzny D.M."/>
            <person name="Otani S."/>
            <person name="Piulachs M.-D."/>
            <person name="Poelchau M."/>
            <person name="Qu J."/>
            <person name="Schaub F."/>
            <person name="Wada-Katsumata A."/>
            <person name="Worley K.C."/>
            <person name="Xie Q."/>
            <person name="Ylla G."/>
            <person name="Poulsen M."/>
            <person name="Gibbs R.A."/>
            <person name="Schal C."/>
            <person name="Richards S."/>
            <person name="Belles X."/>
            <person name="Korb J."/>
            <person name="Bornberg-Bauer E."/>
        </authorList>
    </citation>
    <scope>NUCLEOTIDE SEQUENCE [LARGE SCALE GENOMIC DNA]</scope>
    <source>
        <tissue evidence="9">Whole body</tissue>
    </source>
</reference>
<keyword evidence="5 7" id="KW-0378">Hydrolase</keyword>
<comment type="subcellular location">
    <subcellularLocation>
        <location evidence="1">Secreted</location>
        <location evidence="1">Extracellular space</location>
    </subcellularLocation>
</comment>
<keyword evidence="10" id="KW-1185">Reference proteome</keyword>
<keyword evidence="4 8" id="KW-0732">Signal</keyword>
<dbReference type="InterPro" id="IPR011697">
    <property type="entry name" value="Peptidase_C26"/>
</dbReference>
<dbReference type="InParanoid" id="A0A2J7RQZ7"/>
<dbReference type="PROSITE" id="PS51275">
    <property type="entry name" value="PEPTIDASE_C26_GGH"/>
    <property type="match status" value="1"/>
</dbReference>
<dbReference type="SUPFAM" id="SSF52317">
    <property type="entry name" value="Class I glutamine amidotransferase-like"/>
    <property type="match status" value="1"/>
</dbReference>
<dbReference type="GO" id="GO:0005773">
    <property type="term" value="C:vacuole"/>
    <property type="evidence" value="ECO:0007669"/>
    <property type="project" value="TreeGrafter"/>
</dbReference>
<evidence type="ECO:0000256" key="8">
    <source>
        <dbReference type="SAM" id="SignalP"/>
    </source>
</evidence>
<sequence length="316" mass="35612">MEHRLLLFLVPLLSACTGLHANDRPVIGILSQELSVYMQEKFPGNYTSYVPASYVKYIEAAGARVVPIKINRTASYYENLVNSVNGILFPGGAASFTAIGGYSAAAWELYHHAILKNQAGVYFPVWGTCLGFELLTYLAAQREDIRTDCEADNVAMPLQFKPGYNTSRLYANASDAILKILTSENVTANFHHFCITEANLTQAKLDSDWRVTAVNKDTQGLEFVSSFEHKQYPIYGVQFHPEKNAYEWKRTNNNPHTANAILVQQYFANFFVNEARKNSHQFPSPEEEDAALIYNYQATYTGQHGSAFEQCYFFTD</sequence>
<accession>A0A2J7RQZ7</accession>
<dbReference type="STRING" id="105785.A0A2J7RQZ7"/>
<evidence type="ECO:0000313" key="9">
    <source>
        <dbReference type="EMBL" id="PNF43260.1"/>
    </source>
</evidence>
<dbReference type="Proteomes" id="UP000235965">
    <property type="component" value="Unassembled WGS sequence"/>
</dbReference>
<evidence type="ECO:0000256" key="1">
    <source>
        <dbReference type="ARBA" id="ARBA00004239"/>
    </source>
</evidence>